<dbReference type="AlphaFoldDB" id="A0A0C3SAI2"/>
<proteinExistence type="predicted"/>
<gene>
    <name evidence="2" type="ORF">PHLGIDRAFT_344155</name>
</gene>
<reference evidence="2 3" key="1">
    <citation type="journal article" date="2014" name="PLoS Genet.">
        <title>Analysis of the Phlebiopsis gigantea genome, transcriptome and secretome provides insight into its pioneer colonization strategies of wood.</title>
        <authorList>
            <person name="Hori C."/>
            <person name="Ishida T."/>
            <person name="Igarashi K."/>
            <person name="Samejima M."/>
            <person name="Suzuki H."/>
            <person name="Master E."/>
            <person name="Ferreira P."/>
            <person name="Ruiz-Duenas F.J."/>
            <person name="Held B."/>
            <person name="Canessa P."/>
            <person name="Larrondo L.F."/>
            <person name="Schmoll M."/>
            <person name="Druzhinina I.S."/>
            <person name="Kubicek C.P."/>
            <person name="Gaskell J.A."/>
            <person name="Kersten P."/>
            <person name="St John F."/>
            <person name="Glasner J."/>
            <person name="Sabat G."/>
            <person name="Splinter BonDurant S."/>
            <person name="Syed K."/>
            <person name="Yadav J."/>
            <person name="Mgbeahuruike A.C."/>
            <person name="Kovalchuk A."/>
            <person name="Asiegbu F.O."/>
            <person name="Lackner G."/>
            <person name="Hoffmeister D."/>
            <person name="Rencoret J."/>
            <person name="Gutierrez A."/>
            <person name="Sun H."/>
            <person name="Lindquist E."/>
            <person name="Barry K."/>
            <person name="Riley R."/>
            <person name="Grigoriev I.V."/>
            <person name="Henrissat B."/>
            <person name="Kues U."/>
            <person name="Berka R.M."/>
            <person name="Martinez A.T."/>
            <person name="Covert S.F."/>
            <person name="Blanchette R.A."/>
            <person name="Cullen D."/>
        </authorList>
    </citation>
    <scope>NUCLEOTIDE SEQUENCE [LARGE SCALE GENOMIC DNA]</scope>
    <source>
        <strain evidence="2 3">11061_1 CR5-6</strain>
    </source>
</reference>
<accession>A0A0C3SAI2</accession>
<sequence length="127" mass="13885">MNNRITTHRPRAASRQTHLLQRGRARAASHRPEAQSTSSSPPLRPARARLTERGLRAARPAPPPSRCPRQARHWPLLMHCPSGPGDTQTSLIASVCRVRRYAPISPGSAHGKGSLLLLNEHLVAGHL</sequence>
<evidence type="ECO:0000313" key="3">
    <source>
        <dbReference type="Proteomes" id="UP000053257"/>
    </source>
</evidence>
<organism evidence="2 3">
    <name type="scientific">Phlebiopsis gigantea (strain 11061_1 CR5-6)</name>
    <name type="common">White-rot fungus</name>
    <name type="synonym">Peniophora gigantea</name>
    <dbReference type="NCBI Taxonomy" id="745531"/>
    <lineage>
        <taxon>Eukaryota</taxon>
        <taxon>Fungi</taxon>
        <taxon>Dikarya</taxon>
        <taxon>Basidiomycota</taxon>
        <taxon>Agaricomycotina</taxon>
        <taxon>Agaricomycetes</taxon>
        <taxon>Polyporales</taxon>
        <taxon>Phanerochaetaceae</taxon>
        <taxon>Phlebiopsis</taxon>
    </lineage>
</organism>
<keyword evidence="3" id="KW-1185">Reference proteome</keyword>
<evidence type="ECO:0000256" key="1">
    <source>
        <dbReference type="SAM" id="MobiDB-lite"/>
    </source>
</evidence>
<feature type="region of interest" description="Disordered" evidence="1">
    <location>
        <begin position="1"/>
        <end position="49"/>
    </location>
</feature>
<protein>
    <submittedName>
        <fullName evidence="2">Uncharacterized protein</fullName>
    </submittedName>
</protein>
<dbReference type="HOGENOM" id="CLU_1971326_0_0_1"/>
<feature type="compositionally biased region" description="Basic residues" evidence="1">
    <location>
        <begin position="1"/>
        <end position="12"/>
    </location>
</feature>
<dbReference type="Proteomes" id="UP000053257">
    <property type="component" value="Unassembled WGS sequence"/>
</dbReference>
<evidence type="ECO:0000313" key="2">
    <source>
        <dbReference type="EMBL" id="KIP09227.1"/>
    </source>
</evidence>
<name>A0A0C3SAI2_PHLG1</name>
<dbReference type="EMBL" id="KN840469">
    <property type="protein sequence ID" value="KIP09227.1"/>
    <property type="molecule type" value="Genomic_DNA"/>
</dbReference>